<evidence type="ECO:0000313" key="1">
    <source>
        <dbReference type="EMBL" id="MEF3835413.1"/>
    </source>
</evidence>
<organism evidence="1 2">
    <name type="scientific">Flavivirga spongiicola</name>
    <dbReference type="NCBI Taxonomy" id="421621"/>
    <lineage>
        <taxon>Bacteria</taxon>
        <taxon>Pseudomonadati</taxon>
        <taxon>Bacteroidota</taxon>
        <taxon>Flavobacteriia</taxon>
        <taxon>Flavobacteriales</taxon>
        <taxon>Flavobacteriaceae</taxon>
        <taxon>Flavivirga</taxon>
    </lineage>
</organism>
<reference evidence="1 2" key="1">
    <citation type="submission" date="2022-09" db="EMBL/GenBank/DDBJ databases">
        <title>Genome sequencing of Flavivirga sp. MEBiC05379.</title>
        <authorList>
            <person name="Oh H.-M."/>
            <person name="Kwon K.K."/>
            <person name="Park M.J."/>
            <person name="Yang S.-H."/>
        </authorList>
    </citation>
    <scope>NUCLEOTIDE SEQUENCE [LARGE SCALE GENOMIC DNA]</scope>
    <source>
        <strain evidence="1 2">MEBiC05379</strain>
    </source>
</reference>
<comment type="caution">
    <text evidence="1">The sequence shown here is derived from an EMBL/GenBank/DDBJ whole genome shotgun (WGS) entry which is preliminary data.</text>
</comment>
<keyword evidence="2" id="KW-1185">Reference proteome</keyword>
<dbReference type="Gene3D" id="3.40.50.1110">
    <property type="entry name" value="SGNH hydrolase"/>
    <property type="match status" value="1"/>
</dbReference>
<name>A0ABU7XXH8_9FLAO</name>
<dbReference type="SUPFAM" id="SSF52266">
    <property type="entry name" value="SGNH hydrolase"/>
    <property type="match status" value="1"/>
</dbReference>
<evidence type="ECO:0008006" key="3">
    <source>
        <dbReference type="Google" id="ProtNLM"/>
    </source>
</evidence>
<dbReference type="RefSeq" id="WP_303307699.1">
    <property type="nucleotide sequence ID" value="NZ_JAODOP010000004.1"/>
</dbReference>
<evidence type="ECO:0000313" key="2">
    <source>
        <dbReference type="Proteomes" id="UP001337305"/>
    </source>
</evidence>
<dbReference type="InterPro" id="IPR036514">
    <property type="entry name" value="SGNH_hydro_sf"/>
</dbReference>
<sequence>MKKLFIKCILYLFLILIALEVFVRVFHLYTEVPIRYIDEFGVEKSLPNQTGYAVTGNRRQNHSEYKINNFGFNSYRDFTPSKDKIEIAIIGDSFIEGMHQDYYDSTGKKIENKLKNIEVYEYGYAGYDLADQLNLVNIYKEHFKLVDHIIIYLKYDEDLERVEYKPNNERIALLKSPLFRMRDKIKLLSYASSIGIVDPIKNMAISIINRGVKPKAVDTTYKIDEDLKRLENFKALIDTFGFDKSKMSFLLNSKATNKDFLDYCKANGFQIIDYGILFEESEQTPTLIYDQHWNDHGRELISKEIAKYFSQSKTIN</sequence>
<dbReference type="EMBL" id="JAODOP010000004">
    <property type="protein sequence ID" value="MEF3835413.1"/>
    <property type="molecule type" value="Genomic_DNA"/>
</dbReference>
<proteinExistence type="predicted"/>
<gene>
    <name evidence="1" type="ORF">N1F79_19980</name>
</gene>
<dbReference type="Proteomes" id="UP001337305">
    <property type="component" value="Unassembled WGS sequence"/>
</dbReference>
<accession>A0ABU7XXH8</accession>
<protein>
    <recommendedName>
        <fullName evidence="3">SGNH/GDSL hydrolase family protein</fullName>
    </recommendedName>
</protein>